<dbReference type="PANTHER" id="PTHR47976:SF108">
    <property type="entry name" value="G-TYPE LECTIN S-RECEPTOR-LIKE SERINE_THREONINE-PROTEIN KINASE LECRK1"/>
    <property type="match status" value="1"/>
</dbReference>
<dbReference type="SMART" id="SM00108">
    <property type="entry name" value="B_lectin"/>
    <property type="match status" value="1"/>
</dbReference>
<feature type="domain" description="Bulb-type lectin" evidence="4">
    <location>
        <begin position="19"/>
        <end position="141"/>
    </location>
</feature>
<keyword evidence="1" id="KW-0732">Signal</keyword>
<dbReference type="Pfam" id="PF01453">
    <property type="entry name" value="B_lectin"/>
    <property type="match status" value="1"/>
</dbReference>
<protein>
    <recommendedName>
        <fullName evidence="4">Bulb-type lectin domain-containing protein</fullName>
    </recommendedName>
</protein>
<gene>
    <name evidence="5" type="ORF">CITCOLO1_LOCUS5909</name>
</gene>
<evidence type="ECO:0000256" key="2">
    <source>
        <dbReference type="ARBA" id="ARBA00023157"/>
    </source>
</evidence>
<proteinExistence type="predicted"/>
<accession>A0ABP0Y624</accession>
<evidence type="ECO:0000256" key="3">
    <source>
        <dbReference type="ARBA" id="ARBA00023180"/>
    </source>
</evidence>
<dbReference type="InterPro" id="IPR051343">
    <property type="entry name" value="G-type_lectin_kinases/EP1-like"/>
</dbReference>
<dbReference type="InterPro" id="IPR036426">
    <property type="entry name" value="Bulb-type_lectin_dom_sf"/>
</dbReference>
<organism evidence="5 6">
    <name type="scientific">Citrullus colocynthis</name>
    <name type="common">colocynth</name>
    <dbReference type="NCBI Taxonomy" id="252529"/>
    <lineage>
        <taxon>Eukaryota</taxon>
        <taxon>Viridiplantae</taxon>
        <taxon>Streptophyta</taxon>
        <taxon>Embryophyta</taxon>
        <taxon>Tracheophyta</taxon>
        <taxon>Spermatophyta</taxon>
        <taxon>Magnoliopsida</taxon>
        <taxon>eudicotyledons</taxon>
        <taxon>Gunneridae</taxon>
        <taxon>Pentapetalae</taxon>
        <taxon>rosids</taxon>
        <taxon>fabids</taxon>
        <taxon>Cucurbitales</taxon>
        <taxon>Cucurbitaceae</taxon>
        <taxon>Benincaseae</taxon>
        <taxon>Citrullus</taxon>
    </lineage>
</organism>
<dbReference type="InterPro" id="IPR001480">
    <property type="entry name" value="Bulb-type_lectin_dom"/>
</dbReference>
<keyword evidence="2" id="KW-1015">Disulfide bond</keyword>
<evidence type="ECO:0000256" key="1">
    <source>
        <dbReference type="ARBA" id="ARBA00022729"/>
    </source>
</evidence>
<dbReference type="Gene3D" id="2.90.10.10">
    <property type="entry name" value="Bulb-type lectin domain"/>
    <property type="match status" value="2"/>
</dbReference>
<dbReference type="EMBL" id="OZ021736">
    <property type="protein sequence ID" value="CAK9314167.1"/>
    <property type="molecule type" value="Genomic_DNA"/>
</dbReference>
<dbReference type="PROSITE" id="PS50927">
    <property type="entry name" value="BULB_LECTIN"/>
    <property type="match status" value="1"/>
</dbReference>
<evidence type="ECO:0000259" key="4">
    <source>
        <dbReference type="PROSITE" id="PS50927"/>
    </source>
</evidence>
<name>A0ABP0Y624_9ROSI</name>
<sequence length="378" mass="42215">MGSGQGQLGTDLPIVALKTSKFKPHKNITLGSSLIATPRNHTNHSYWSSPSGDFAFGFLEAGTEGFLLAIWSANRNHLVPTGSIVQLTTRGQLVLNDTTPDQVWTANFETGNTTLSHAAMLDTGNFVLAADNNSKLLWQSFDEPTDTILPSQVMKQNSSLIAPYSKTNYSEGRFHFTMQSDGNLVLYTRLSLWVLKETLIGQDFYHRAVLEYDGVFRQYIYPKSDNITPLEPKAWRSVSNFIPSNICGSINNGLGSGVCGYNSYCETGEDQRPICKCPQGYYKVDPNDEMHGCKPSFIPQRCDDSLPEANSFDFVSIDNSDWTDSDYEGYSGTNEDWCRRACLDDCFCAAVVFETGNCWKRSFLFHLVELILILEVKL</sequence>
<evidence type="ECO:0000313" key="5">
    <source>
        <dbReference type="EMBL" id="CAK9314167.1"/>
    </source>
</evidence>
<dbReference type="SUPFAM" id="SSF51110">
    <property type="entry name" value="alpha-D-mannose-specific plant lectins"/>
    <property type="match status" value="1"/>
</dbReference>
<evidence type="ECO:0000313" key="6">
    <source>
        <dbReference type="Proteomes" id="UP001642487"/>
    </source>
</evidence>
<dbReference type="Proteomes" id="UP001642487">
    <property type="component" value="Chromosome 2"/>
</dbReference>
<reference evidence="5 6" key="1">
    <citation type="submission" date="2024-03" db="EMBL/GenBank/DDBJ databases">
        <authorList>
            <person name="Gkanogiannis A."/>
            <person name="Becerra Lopez-Lavalle L."/>
        </authorList>
    </citation>
    <scope>NUCLEOTIDE SEQUENCE [LARGE SCALE GENOMIC DNA]</scope>
</reference>
<keyword evidence="6" id="KW-1185">Reference proteome</keyword>
<dbReference type="PANTHER" id="PTHR47976">
    <property type="entry name" value="G-TYPE LECTIN S-RECEPTOR-LIKE SERINE/THREONINE-PROTEIN KINASE SD2-5"/>
    <property type="match status" value="1"/>
</dbReference>
<keyword evidence="3" id="KW-0325">Glycoprotein</keyword>